<dbReference type="STRING" id="1285242.A6A04_08955"/>
<dbReference type="Proteomes" id="UP000078428">
    <property type="component" value="Unassembled WGS sequence"/>
</dbReference>
<evidence type="ECO:0000256" key="1">
    <source>
        <dbReference type="SAM" id="SignalP"/>
    </source>
</evidence>
<keyword evidence="4" id="KW-1185">Reference proteome</keyword>
<evidence type="ECO:0000259" key="2">
    <source>
        <dbReference type="Pfam" id="PF07486"/>
    </source>
</evidence>
<accession>A0A178M5G7</accession>
<keyword evidence="3" id="KW-0378">Hydrolase</keyword>
<feature type="chain" id="PRO_5008091715" evidence="1">
    <location>
        <begin position="26"/>
        <end position="165"/>
    </location>
</feature>
<feature type="domain" description="Cell wall hydrolase SleB" evidence="2">
    <location>
        <begin position="54"/>
        <end position="164"/>
    </location>
</feature>
<reference evidence="3" key="1">
    <citation type="submission" date="2016-04" db="EMBL/GenBank/DDBJ databases">
        <title>Draft genome sequence of freshwater magnetotactic bacteria Magnetospirillum marisnigri SP-1 and Magnetospirillum moscoviense BB-1.</title>
        <authorList>
            <person name="Koziaeva V."/>
            <person name="Dziuba M.V."/>
            <person name="Ivanov T.M."/>
            <person name="Kuznetsov B."/>
            <person name="Grouzdev D.S."/>
        </authorList>
    </citation>
    <scope>NUCLEOTIDE SEQUENCE [LARGE SCALE GENOMIC DNA]</scope>
    <source>
        <strain evidence="3">SP-1</strain>
    </source>
</reference>
<sequence>MLVRLLGLGLLAYGVFMLTSRQAKAALSANYDAMPEADAAVDVVARTIWGEARGEGATGMQAVANVISNRVANPGWWGRGWVGVCQAPYQFSAWNANDPNLVKLATVTTADPSFAAAVEIATAAVNGGLDDITGGATHYHTVNIHPAWADELTVTAQIGRHVFYA</sequence>
<dbReference type="EMBL" id="LWQT01000120">
    <property type="protein sequence ID" value="OAN44000.1"/>
    <property type="molecule type" value="Genomic_DNA"/>
</dbReference>
<comment type="caution">
    <text evidence="3">The sequence shown here is derived from an EMBL/GenBank/DDBJ whole genome shotgun (WGS) entry which is preliminary data.</text>
</comment>
<dbReference type="AlphaFoldDB" id="A0A178M5G7"/>
<proteinExistence type="predicted"/>
<name>A0A178M5G7_9PROT</name>
<dbReference type="RefSeq" id="WP_082915087.1">
    <property type="nucleotide sequence ID" value="NZ_LWQT01000120.1"/>
</dbReference>
<protein>
    <submittedName>
        <fullName evidence="3">Cell wall hydrolase</fullName>
    </submittedName>
</protein>
<evidence type="ECO:0000313" key="3">
    <source>
        <dbReference type="EMBL" id="OAN44000.1"/>
    </source>
</evidence>
<dbReference type="InterPro" id="IPR011105">
    <property type="entry name" value="Cell_wall_hydrolase_SleB"/>
</dbReference>
<feature type="signal peptide" evidence="1">
    <location>
        <begin position="1"/>
        <end position="25"/>
    </location>
</feature>
<organism evidence="3 4">
    <name type="scientific">Paramagnetospirillum marisnigri</name>
    <dbReference type="NCBI Taxonomy" id="1285242"/>
    <lineage>
        <taxon>Bacteria</taxon>
        <taxon>Pseudomonadati</taxon>
        <taxon>Pseudomonadota</taxon>
        <taxon>Alphaproteobacteria</taxon>
        <taxon>Rhodospirillales</taxon>
        <taxon>Magnetospirillaceae</taxon>
        <taxon>Paramagnetospirillum</taxon>
    </lineage>
</organism>
<evidence type="ECO:0000313" key="4">
    <source>
        <dbReference type="Proteomes" id="UP000078428"/>
    </source>
</evidence>
<dbReference type="GO" id="GO:0016787">
    <property type="term" value="F:hydrolase activity"/>
    <property type="evidence" value="ECO:0007669"/>
    <property type="project" value="UniProtKB-KW"/>
</dbReference>
<keyword evidence="1" id="KW-0732">Signal</keyword>
<dbReference type="OrthoDB" id="9785345at2"/>
<dbReference type="Gene3D" id="1.10.10.2520">
    <property type="entry name" value="Cell wall hydrolase SleB, domain 1"/>
    <property type="match status" value="1"/>
</dbReference>
<gene>
    <name evidence="3" type="ORF">A6A04_08955</name>
</gene>
<dbReference type="Pfam" id="PF07486">
    <property type="entry name" value="Hydrolase_2"/>
    <property type="match status" value="1"/>
</dbReference>
<dbReference type="InterPro" id="IPR042047">
    <property type="entry name" value="SleB_dom1"/>
</dbReference>